<accession>A0A1Y1ZRF7</accession>
<gene>
    <name evidence="2" type="ORF">BCR34DRAFT_284365</name>
</gene>
<keyword evidence="1" id="KW-0812">Transmembrane</keyword>
<sequence>MKACTEVLLRLYRMVKAAASTINMILVECLSIIPGMLSYTALAPPFRIDESTFQLTSICLSCLSEATTKLFLQYRKTFDSHLTSQYTHKMAALLGPAT</sequence>
<protein>
    <submittedName>
        <fullName evidence="2">Uncharacterized protein</fullName>
    </submittedName>
</protein>
<comment type="caution">
    <text evidence="2">The sequence shown here is derived from an EMBL/GenBank/DDBJ whole genome shotgun (WGS) entry which is preliminary data.</text>
</comment>
<evidence type="ECO:0000313" key="3">
    <source>
        <dbReference type="Proteomes" id="UP000193144"/>
    </source>
</evidence>
<keyword evidence="1" id="KW-1133">Transmembrane helix</keyword>
<reference evidence="2 3" key="1">
    <citation type="submission" date="2016-07" db="EMBL/GenBank/DDBJ databases">
        <title>Pervasive Adenine N6-methylation of Active Genes in Fungi.</title>
        <authorList>
            <consortium name="DOE Joint Genome Institute"/>
            <person name="Mondo S.J."/>
            <person name="Dannebaum R.O."/>
            <person name="Kuo R.C."/>
            <person name="Labutti K."/>
            <person name="Haridas S."/>
            <person name="Kuo A."/>
            <person name="Salamov A."/>
            <person name="Ahrendt S.R."/>
            <person name="Lipzen A."/>
            <person name="Sullivan W."/>
            <person name="Andreopoulos W.B."/>
            <person name="Clum A."/>
            <person name="Lindquist E."/>
            <person name="Daum C."/>
            <person name="Ramamoorthy G.K."/>
            <person name="Gryganskyi A."/>
            <person name="Culley D."/>
            <person name="Magnuson J.K."/>
            <person name="James T.Y."/>
            <person name="O'Malley M.A."/>
            <person name="Stajich J.E."/>
            <person name="Spatafora J.W."/>
            <person name="Visel A."/>
            <person name="Grigoriev I.V."/>
        </authorList>
    </citation>
    <scope>NUCLEOTIDE SEQUENCE [LARGE SCALE GENOMIC DNA]</scope>
    <source>
        <strain evidence="2 3">CBS 115471</strain>
    </source>
</reference>
<proteinExistence type="predicted"/>
<name>A0A1Y1ZRF7_9PLEO</name>
<keyword evidence="1" id="KW-0472">Membrane</keyword>
<organism evidence="2 3">
    <name type="scientific">Clohesyomyces aquaticus</name>
    <dbReference type="NCBI Taxonomy" id="1231657"/>
    <lineage>
        <taxon>Eukaryota</taxon>
        <taxon>Fungi</taxon>
        <taxon>Dikarya</taxon>
        <taxon>Ascomycota</taxon>
        <taxon>Pezizomycotina</taxon>
        <taxon>Dothideomycetes</taxon>
        <taxon>Pleosporomycetidae</taxon>
        <taxon>Pleosporales</taxon>
        <taxon>Lindgomycetaceae</taxon>
        <taxon>Clohesyomyces</taxon>
    </lineage>
</organism>
<keyword evidence="3" id="KW-1185">Reference proteome</keyword>
<evidence type="ECO:0000256" key="1">
    <source>
        <dbReference type="SAM" id="Phobius"/>
    </source>
</evidence>
<evidence type="ECO:0000313" key="2">
    <source>
        <dbReference type="EMBL" id="ORY12810.1"/>
    </source>
</evidence>
<dbReference type="Proteomes" id="UP000193144">
    <property type="component" value="Unassembled WGS sequence"/>
</dbReference>
<dbReference type="AlphaFoldDB" id="A0A1Y1ZRF7"/>
<dbReference type="EMBL" id="MCFA01000047">
    <property type="protein sequence ID" value="ORY12810.1"/>
    <property type="molecule type" value="Genomic_DNA"/>
</dbReference>
<feature type="transmembrane region" description="Helical" evidence="1">
    <location>
        <begin position="21"/>
        <end position="41"/>
    </location>
</feature>